<dbReference type="GO" id="GO:0005681">
    <property type="term" value="C:spliceosomal complex"/>
    <property type="evidence" value="ECO:0007669"/>
    <property type="project" value="TreeGrafter"/>
</dbReference>
<protein>
    <recommendedName>
        <fullName evidence="3">PWI domain-containing protein</fullName>
    </recommendedName>
</protein>
<dbReference type="GO" id="GO:0048024">
    <property type="term" value="P:regulation of mRNA splicing, via spliceosome"/>
    <property type="evidence" value="ECO:0007669"/>
    <property type="project" value="TreeGrafter"/>
</dbReference>
<dbReference type="InterPro" id="IPR036483">
    <property type="entry name" value="PWI_dom_sf"/>
</dbReference>
<accession>A0A6H0XNV1</accession>
<feature type="domain" description="PWI" evidence="3">
    <location>
        <begin position="16"/>
        <end position="114"/>
    </location>
</feature>
<dbReference type="PANTHER" id="PTHR23148">
    <property type="entry name" value="SERINE/ARGININE REGULATED NUCLEAR MATRIX PROTEIN"/>
    <property type="match status" value="1"/>
</dbReference>
<dbReference type="Pfam" id="PF01480">
    <property type="entry name" value="PWI"/>
    <property type="match status" value="1"/>
</dbReference>
<dbReference type="GO" id="GO:0006397">
    <property type="term" value="P:mRNA processing"/>
    <property type="evidence" value="ECO:0007669"/>
    <property type="project" value="UniProtKB-KW"/>
</dbReference>
<evidence type="ECO:0000313" key="5">
    <source>
        <dbReference type="Proteomes" id="UP000503462"/>
    </source>
</evidence>
<dbReference type="GO" id="GO:0003723">
    <property type="term" value="F:RNA binding"/>
    <property type="evidence" value="ECO:0007669"/>
    <property type="project" value="TreeGrafter"/>
</dbReference>
<feature type="region of interest" description="Disordered" evidence="2">
    <location>
        <begin position="296"/>
        <end position="315"/>
    </location>
</feature>
<name>A0A6H0XNV1_9PEZI</name>
<feature type="compositionally biased region" description="Basic and acidic residues" evidence="2">
    <location>
        <begin position="178"/>
        <end position="216"/>
    </location>
</feature>
<keyword evidence="1" id="KW-0507">mRNA processing</keyword>
<evidence type="ECO:0000256" key="2">
    <source>
        <dbReference type="SAM" id="MobiDB-lite"/>
    </source>
</evidence>
<dbReference type="Proteomes" id="UP000503462">
    <property type="component" value="Chromosome 1"/>
</dbReference>
<evidence type="ECO:0000256" key="1">
    <source>
        <dbReference type="ARBA" id="ARBA00022664"/>
    </source>
</evidence>
<sequence length="382" mass="44131">MSAALSTDVDARALRTTKFPAEFNIKLDTSKVNKPVIKKWISDRITTILSMDDDVVSELIFDEVEKRFPNIKALQITLGGFLNKDAPQFCAQLWSLLISAEKSPSGVPKELLEAKKQELERERLEEEQARDLASRRQETERDHEREVDDLRRRDRADRHDRYDRDRRSPSPPRRRRDRSRDRSPPRDTDSYVPRDRRYRDDRRQRRSPSYDDRRLMMTDAHAPDPMMVDAHALVHGLVHQLAISDTVHLTTTTSQSDVAWLAIAALVLQEATLPTPTQKGNEPSTTDALEDCTRFSKSMQGSPHTGAPGATREDDKPEFLYYKDVGAHRATREDYKALICAQYAKQFGRNAKIRIWAIDQRQLNMSTLHSRLNAEMTWTHDQ</sequence>
<dbReference type="PANTHER" id="PTHR23148:SF0">
    <property type="entry name" value="SERINE_ARGININE REPETITIVE MATRIX PROTEIN 1"/>
    <property type="match status" value="1"/>
</dbReference>
<dbReference type="SMART" id="SM00311">
    <property type="entry name" value="PWI"/>
    <property type="match status" value="1"/>
</dbReference>
<dbReference type="InterPro" id="IPR002483">
    <property type="entry name" value="PWI_dom"/>
</dbReference>
<dbReference type="PROSITE" id="PS51025">
    <property type="entry name" value="PWI"/>
    <property type="match status" value="1"/>
</dbReference>
<keyword evidence="5" id="KW-1185">Reference proteome</keyword>
<feature type="compositionally biased region" description="Basic and acidic residues" evidence="2">
    <location>
        <begin position="120"/>
        <end position="168"/>
    </location>
</feature>
<proteinExistence type="predicted"/>
<dbReference type="EMBL" id="CP051139">
    <property type="protein sequence ID" value="QIW96392.1"/>
    <property type="molecule type" value="Genomic_DNA"/>
</dbReference>
<evidence type="ECO:0000259" key="3">
    <source>
        <dbReference type="PROSITE" id="PS51025"/>
    </source>
</evidence>
<feature type="region of interest" description="Disordered" evidence="2">
    <location>
        <begin position="120"/>
        <end position="216"/>
    </location>
</feature>
<organism evidence="4 5">
    <name type="scientific">Peltaster fructicola</name>
    <dbReference type="NCBI Taxonomy" id="286661"/>
    <lineage>
        <taxon>Eukaryota</taxon>
        <taxon>Fungi</taxon>
        <taxon>Dikarya</taxon>
        <taxon>Ascomycota</taxon>
        <taxon>Pezizomycotina</taxon>
        <taxon>Dothideomycetes</taxon>
        <taxon>Dothideomycetes incertae sedis</taxon>
        <taxon>Peltaster</taxon>
    </lineage>
</organism>
<evidence type="ECO:0000313" key="4">
    <source>
        <dbReference type="EMBL" id="QIW96392.1"/>
    </source>
</evidence>
<gene>
    <name evidence="4" type="ORF">AMS68_001910</name>
</gene>
<dbReference type="SUPFAM" id="SSF101233">
    <property type="entry name" value="PWI domain"/>
    <property type="match status" value="1"/>
</dbReference>
<dbReference type="AlphaFoldDB" id="A0A6H0XNV1"/>
<dbReference type="InterPro" id="IPR052225">
    <property type="entry name" value="Ser/Arg_repetitive_matrix"/>
</dbReference>
<dbReference type="Gene3D" id="1.20.1390.10">
    <property type="entry name" value="PWI domain"/>
    <property type="match status" value="1"/>
</dbReference>
<dbReference type="OrthoDB" id="163257at2759"/>
<reference evidence="4 5" key="1">
    <citation type="journal article" date="2016" name="Sci. Rep.">
        <title>Peltaster fructicola genome reveals evolution from an invasive phytopathogen to an ectophytic parasite.</title>
        <authorList>
            <person name="Xu C."/>
            <person name="Chen H."/>
            <person name="Gleason M.L."/>
            <person name="Xu J.R."/>
            <person name="Liu H."/>
            <person name="Zhang R."/>
            <person name="Sun G."/>
        </authorList>
    </citation>
    <scope>NUCLEOTIDE SEQUENCE [LARGE SCALE GENOMIC DNA]</scope>
    <source>
        <strain evidence="4 5">LNHT1506</strain>
    </source>
</reference>